<gene>
    <name evidence="2" type="ORF">HannXRQ_Chr13g0406681</name>
    <name evidence="1" type="ORF">HanXRQr2_Chr13g0592591</name>
</gene>
<reference evidence="1 3" key="1">
    <citation type="journal article" date="2017" name="Nature">
        <title>The sunflower genome provides insights into oil metabolism, flowering and Asterid evolution.</title>
        <authorList>
            <person name="Badouin H."/>
            <person name="Gouzy J."/>
            <person name="Grassa C.J."/>
            <person name="Murat F."/>
            <person name="Staton S.E."/>
            <person name="Cottret L."/>
            <person name="Lelandais-Briere C."/>
            <person name="Owens G.L."/>
            <person name="Carrere S."/>
            <person name="Mayjonade B."/>
            <person name="Legrand L."/>
            <person name="Gill N."/>
            <person name="Kane N.C."/>
            <person name="Bowers J.E."/>
            <person name="Hubner S."/>
            <person name="Bellec A."/>
            <person name="Berard A."/>
            <person name="Berges H."/>
            <person name="Blanchet N."/>
            <person name="Boniface M.C."/>
            <person name="Brunel D."/>
            <person name="Catrice O."/>
            <person name="Chaidir N."/>
            <person name="Claudel C."/>
            <person name="Donnadieu C."/>
            <person name="Faraut T."/>
            <person name="Fievet G."/>
            <person name="Helmstetter N."/>
            <person name="King M."/>
            <person name="Knapp S.J."/>
            <person name="Lai Z."/>
            <person name="Le Paslier M.C."/>
            <person name="Lippi Y."/>
            <person name="Lorenzon L."/>
            <person name="Mandel J.R."/>
            <person name="Marage G."/>
            <person name="Marchand G."/>
            <person name="Marquand E."/>
            <person name="Bret-Mestries E."/>
            <person name="Morien E."/>
            <person name="Nambeesan S."/>
            <person name="Nguyen T."/>
            <person name="Pegot-Espagnet P."/>
            <person name="Pouilly N."/>
            <person name="Raftis F."/>
            <person name="Sallet E."/>
            <person name="Schiex T."/>
            <person name="Thomas J."/>
            <person name="Vandecasteele C."/>
            <person name="Vares D."/>
            <person name="Vear F."/>
            <person name="Vautrin S."/>
            <person name="Crespi M."/>
            <person name="Mangin B."/>
            <person name="Burke J.M."/>
            <person name="Salse J."/>
            <person name="Munos S."/>
            <person name="Vincourt P."/>
            <person name="Rieseberg L.H."/>
            <person name="Langlade N.B."/>
        </authorList>
    </citation>
    <scope>NUCLEOTIDE SEQUENCE [LARGE SCALE GENOMIC DNA]</scope>
    <source>
        <strain evidence="3">cv. SF193</strain>
        <tissue evidence="1">Leaves</tissue>
    </source>
</reference>
<dbReference type="Gramene" id="mRNA:HanXRQr2_Chr13g0592591">
    <property type="protein sequence ID" value="CDS:HanXRQr2_Chr13g0592591.1"/>
    <property type="gene ID" value="HanXRQr2_Chr13g0592591"/>
</dbReference>
<reference evidence="1" key="3">
    <citation type="submission" date="2020-06" db="EMBL/GenBank/DDBJ databases">
        <title>Helianthus annuus Genome sequencing and assembly Release 2.</title>
        <authorList>
            <person name="Gouzy J."/>
            <person name="Langlade N."/>
            <person name="Munos S."/>
        </authorList>
    </citation>
    <scope>NUCLEOTIDE SEQUENCE</scope>
    <source>
        <tissue evidence="1">Leaves</tissue>
    </source>
</reference>
<name>A0A251STI6_HELAN</name>
<dbReference type="EMBL" id="MNCJ02000328">
    <property type="protein sequence ID" value="KAF5773786.1"/>
    <property type="molecule type" value="Genomic_DNA"/>
</dbReference>
<keyword evidence="3" id="KW-1185">Reference proteome</keyword>
<sequence>MKIKLTGSSWEFGSHGRFRLSSETHPKLSSRMFTVPGSVSWVWCSQFLVRPFKNFMQREITKLAIDHALFQASGAT</sequence>
<dbReference type="EMBL" id="CM007902">
    <property type="protein sequence ID" value="OTG01863.1"/>
    <property type="molecule type" value="Genomic_DNA"/>
</dbReference>
<evidence type="ECO:0000313" key="3">
    <source>
        <dbReference type="Proteomes" id="UP000215914"/>
    </source>
</evidence>
<dbReference type="AlphaFoldDB" id="A0A251STI6"/>
<proteinExistence type="predicted"/>
<evidence type="ECO:0000313" key="2">
    <source>
        <dbReference type="EMBL" id="OTG01863.1"/>
    </source>
</evidence>
<reference evidence="2" key="2">
    <citation type="submission" date="2017-02" db="EMBL/GenBank/DDBJ databases">
        <title>Sunflower complete genome.</title>
        <authorList>
            <person name="Langlade N."/>
            <person name="Munos S."/>
        </authorList>
    </citation>
    <scope>NUCLEOTIDE SEQUENCE [LARGE SCALE GENOMIC DNA]</scope>
    <source>
        <tissue evidence="2">Leaves</tissue>
    </source>
</reference>
<organism evidence="2 3">
    <name type="scientific">Helianthus annuus</name>
    <name type="common">Common sunflower</name>
    <dbReference type="NCBI Taxonomy" id="4232"/>
    <lineage>
        <taxon>Eukaryota</taxon>
        <taxon>Viridiplantae</taxon>
        <taxon>Streptophyta</taxon>
        <taxon>Embryophyta</taxon>
        <taxon>Tracheophyta</taxon>
        <taxon>Spermatophyta</taxon>
        <taxon>Magnoliopsida</taxon>
        <taxon>eudicotyledons</taxon>
        <taxon>Gunneridae</taxon>
        <taxon>Pentapetalae</taxon>
        <taxon>asterids</taxon>
        <taxon>campanulids</taxon>
        <taxon>Asterales</taxon>
        <taxon>Asteraceae</taxon>
        <taxon>Asteroideae</taxon>
        <taxon>Heliantheae alliance</taxon>
        <taxon>Heliantheae</taxon>
        <taxon>Helianthus</taxon>
    </lineage>
</organism>
<dbReference type="Proteomes" id="UP000215914">
    <property type="component" value="Chromosome 13"/>
</dbReference>
<evidence type="ECO:0000313" key="1">
    <source>
        <dbReference type="EMBL" id="KAF5773786.1"/>
    </source>
</evidence>
<protein>
    <submittedName>
        <fullName evidence="2">Uncharacterized protein</fullName>
    </submittedName>
</protein>
<accession>A0A251STI6</accession>
<dbReference type="InParanoid" id="A0A251STI6"/>